<gene>
    <name evidence="4" type="ORF">BCT50_10190</name>
    <name evidence="3" type="ORF">BCT99_25675</name>
    <name evidence="2" type="ORF">BCV38_23120</name>
</gene>
<protein>
    <recommendedName>
        <fullName evidence="8">Pilus assembly protein</fullName>
    </recommendedName>
</protein>
<organism evidence="4 6">
    <name type="scientific">Vibrio lentus</name>
    <dbReference type="NCBI Taxonomy" id="136468"/>
    <lineage>
        <taxon>Bacteria</taxon>
        <taxon>Pseudomonadati</taxon>
        <taxon>Pseudomonadota</taxon>
        <taxon>Gammaproteobacteria</taxon>
        <taxon>Vibrionales</taxon>
        <taxon>Vibrionaceae</taxon>
        <taxon>Vibrio</taxon>
    </lineage>
</organism>
<dbReference type="EMBL" id="MCSB01000019">
    <property type="protein sequence ID" value="PME28036.1"/>
    <property type="molecule type" value="Genomic_DNA"/>
</dbReference>
<keyword evidence="7" id="KW-1185">Reference proteome</keyword>
<dbReference type="InterPro" id="IPR013783">
    <property type="entry name" value="Ig-like_fold"/>
</dbReference>
<keyword evidence="1" id="KW-0732">Signal</keyword>
<name>A0A855IMH8_9VIBR</name>
<dbReference type="EMBL" id="MCXM01000037">
    <property type="protein sequence ID" value="PMK42829.1"/>
    <property type="molecule type" value="Genomic_DNA"/>
</dbReference>
<feature type="signal peptide" evidence="1">
    <location>
        <begin position="1"/>
        <end position="17"/>
    </location>
</feature>
<reference evidence="4 7" key="3">
    <citation type="journal article" date="2018" name="Nature">
        <title>A major lineage of non-tailed dsDNA viruses as unrecognized killers of marine bacteria.</title>
        <authorList>
            <person name="Kauffman K.M."/>
            <person name="Hussain F.A."/>
            <person name="Yang J."/>
            <person name="Arevalo P."/>
            <person name="Brown J.M."/>
            <person name="Chang W.K."/>
            <person name="VanInsberghe D."/>
            <person name="Elsherbini J."/>
            <person name="Sharma R.S."/>
            <person name="Cutler M.B."/>
            <person name="Kelly L."/>
            <person name="Polz M.F."/>
        </authorList>
    </citation>
    <scope>NUCLEOTIDE SEQUENCE</scope>
    <source>
        <strain evidence="4">10N.261.48.A1</strain>
        <strain evidence="3">10N.261.52.F7</strain>
        <strain evidence="2 7">10N.286.55.E1</strain>
    </source>
</reference>
<dbReference type="Proteomes" id="UP000235554">
    <property type="component" value="Unassembled WGS sequence"/>
</dbReference>
<dbReference type="Gene3D" id="2.60.40.10">
    <property type="entry name" value="Immunoglobulins"/>
    <property type="match status" value="1"/>
</dbReference>
<evidence type="ECO:0000313" key="4">
    <source>
        <dbReference type="EMBL" id="PMM55672.1"/>
    </source>
</evidence>
<dbReference type="AlphaFoldDB" id="A0A855IMH8"/>
<evidence type="ECO:0000313" key="5">
    <source>
        <dbReference type="Proteomes" id="UP000235385"/>
    </source>
</evidence>
<proteinExistence type="predicted"/>
<evidence type="ECO:0000313" key="6">
    <source>
        <dbReference type="Proteomes" id="UP000235554"/>
    </source>
</evidence>
<comment type="caution">
    <text evidence="4">The sequence shown here is derived from an EMBL/GenBank/DDBJ whole genome shotgun (WGS) entry which is preliminary data.</text>
</comment>
<dbReference type="EMBL" id="MCZJ01000043">
    <property type="protein sequence ID" value="PMM55672.1"/>
    <property type="molecule type" value="Genomic_DNA"/>
</dbReference>
<evidence type="ECO:0000313" key="2">
    <source>
        <dbReference type="EMBL" id="PME28036.1"/>
    </source>
</evidence>
<evidence type="ECO:0000313" key="7">
    <source>
        <dbReference type="Proteomes" id="UP000239763"/>
    </source>
</evidence>
<evidence type="ECO:0000256" key="1">
    <source>
        <dbReference type="SAM" id="SignalP"/>
    </source>
</evidence>
<feature type="chain" id="PRO_5044663883" description="Pilus assembly protein" evidence="1">
    <location>
        <begin position="18"/>
        <end position="232"/>
    </location>
</feature>
<dbReference type="Proteomes" id="UP000239763">
    <property type="component" value="Unassembled WGS sequence"/>
</dbReference>
<evidence type="ECO:0008006" key="8">
    <source>
        <dbReference type="Google" id="ProtNLM"/>
    </source>
</evidence>
<evidence type="ECO:0000313" key="3">
    <source>
        <dbReference type="EMBL" id="PMK42829.1"/>
    </source>
</evidence>
<accession>A0A855IMH8</accession>
<sequence>MMTVALFFLMSVATAHAFSVDKMVIVSDKKGNGVVTLKNDAEHSIFVQSQIQEVMVDSGQGITRTDYTRKNLSDWKVSLTHPKLVLRPGEEKDVGIRSLCHNISCDNTKDLMFMLPFTPSKYREGEKKPTGVEINYGFSPLYIIPTSQPNYAYDISNDGKTLRVNNKGNTMIYVFVDACNDQNQLKCKQKFSVIAGRDKTFELTNTMQRPRLKITVTSHDKSYSVTETVEQP</sequence>
<reference evidence="4" key="2">
    <citation type="submission" date="2016-07" db="EMBL/GenBank/DDBJ databases">
        <authorList>
            <person name="Kauffman K."/>
            <person name="Arevalo P."/>
            <person name="Polz M.F."/>
        </authorList>
    </citation>
    <scope>NUCLEOTIDE SEQUENCE</scope>
    <source>
        <strain evidence="4">10N.261.48.A1</strain>
        <strain evidence="3">10N.261.52.F7</strain>
        <strain evidence="2">10N.286.55.E1</strain>
    </source>
</reference>
<reference evidence="5 6" key="1">
    <citation type="submission" date="2016-07" db="EMBL/GenBank/DDBJ databases">
        <title>Nontailed viruses are major unrecognized killers of bacteria in the ocean.</title>
        <authorList>
            <person name="Kauffman K."/>
            <person name="Hussain F."/>
            <person name="Yang J."/>
            <person name="Arevalo P."/>
            <person name="Brown J."/>
            <person name="Cutler M."/>
            <person name="Kelly L."/>
            <person name="Polz M.F."/>
        </authorList>
    </citation>
    <scope>NUCLEOTIDE SEQUENCE [LARGE SCALE GENOMIC DNA]</scope>
    <source>
        <strain evidence="6">10N.261.48.A1</strain>
        <strain evidence="5">10N.261.52.F7</strain>
    </source>
</reference>